<keyword evidence="5 7" id="KW-1133">Transmembrane helix</keyword>
<protein>
    <submittedName>
        <fullName evidence="9">ABC transporter permease subunit</fullName>
    </submittedName>
</protein>
<feature type="transmembrane region" description="Helical" evidence="7">
    <location>
        <begin position="266"/>
        <end position="284"/>
    </location>
</feature>
<dbReference type="PROSITE" id="PS50928">
    <property type="entry name" value="ABC_TM1"/>
    <property type="match status" value="1"/>
</dbReference>
<evidence type="ECO:0000256" key="4">
    <source>
        <dbReference type="ARBA" id="ARBA00022692"/>
    </source>
</evidence>
<dbReference type="AlphaFoldDB" id="A0A9X1LW48"/>
<accession>A0A9X1LW48</accession>
<feature type="transmembrane region" description="Helical" evidence="7">
    <location>
        <begin position="166"/>
        <end position="189"/>
    </location>
</feature>
<gene>
    <name evidence="9" type="ORF">KEC57_11975</name>
</gene>
<dbReference type="InterPro" id="IPR035906">
    <property type="entry name" value="MetI-like_sf"/>
</dbReference>
<evidence type="ECO:0000313" key="9">
    <source>
        <dbReference type="EMBL" id="MCC2032896.1"/>
    </source>
</evidence>
<dbReference type="Proteomes" id="UP001139354">
    <property type="component" value="Unassembled WGS sequence"/>
</dbReference>
<evidence type="ECO:0000259" key="8">
    <source>
        <dbReference type="PROSITE" id="PS50928"/>
    </source>
</evidence>
<evidence type="ECO:0000313" key="10">
    <source>
        <dbReference type="Proteomes" id="UP001139354"/>
    </source>
</evidence>
<evidence type="ECO:0000256" key="6">
    <source>
        <dbReference type="ARBA" id="ARBA00023136"/>
    </source>
</evidence>
<feature type="domain" description="ABC transmembrane type-1" evidence="8">
    <location>
        <begin position="103"/>
        <end position="285"/>
    </location>
</feature>
<feature type="transmembrane region" description="Helical" evidence="7">
    <location>
        <begin position="47"/>
        <end position="65"/>
    </location>
</feature>
<dbReference type="GO" id="GO:0005886">
    <property type="term" value="C:plasma membrane"/>
    <property type="evidence" value="ECO:0007669"/>
    <property type="project" value="UniProtKB-SubCell"/>
</dbReference>
<sequence>MGGLPALGGRRTHRICARGPARARGDTVGVGKGRRMMTAVWRTTGRSLLNALLTFVIVIALWWAVVNLTGISPYVAKGPLDVWNYLFVEAEAAANRAELAPLLAQTLQDAAIGFVVGMLVAVVFALAFSLSRAVEAGVMPLALLLRSVPLVAIAPVIILITGRGTVASVAVIGSIVVLFPALASIMFGLSRASKESLDLVHVYGGGRATQLHKVNVPGALPSLFAAARVSVPGAVTGALLAEWLSTGQGIGGMIVKFTASARFDELWASVALITIITLLLYNIVQVVENIVLARMGMTTAQR</sequence>
<comment type="subcellular location">
    <subcellularLocation>
        <location evidence="1 7">Cell membrane</location>
        <topology evidence="1 7">Multi-pass membrane protein</topology>
    </subcellularLocation>
</comment>
<dbReference type="PANTHER" id="PTHR30151">
    <property type="entry name" value="ALKANE SULFONATE ABC TRANSPORTER-RELATED, MEMBRANE SUBUNIT"/>
    <property type="match status" value="1"/>
</dbReference>
<keyword evidence="2 7" id="KW-0813">Transport</keyword>
<keyword evidence="3" id="KW-1003">Cell membrane</keyword>
<evidence type="ECO:0000256" key="7">
    <source>
        <dbReference type="RuleBase" id="RU363032"/>
    </source>
</evidence>
<evidence type="ECO:0000256" key="2">
    <source>
        <dbReference type="ARBA" id="ARBA00022448"/>
    </source>
</evidence>
<dbReference type="EMBL" id="JAGTTN010000003">
    <property type="protein sequence ID" value="MCC2032896.1"/>
    <property type="molecule type" value="Genomic_DNA"/>
</dbReference>
<proteinExistence type="inferred from homology"/>
<name>A0A9X1LW48_9MICO</name>
<reference evidence="9" key="1">
    <citation type="submission" date="2021-04" db="EMBL/GenBank/DDBJ databases">
        <title>Microbacterium tenobrionis sp. nov. and Microbacterium allomyrinae sp. nov., isolated from larvae of Tenobrio molitor and Allomyrina dichotoma, respectively.</title>
        <authorList>
            <person name="Lee S.D."/>
        </authorList>
    </citation>
    <scope>NUCLEOTIDE SEQUENCE</scope>
    <source>
        <strain evidence="9">BWT-G7</strain>
    </source>
</reference>
<evidence type="ECO:0000256" key="3">
    <source>
        <dbReference type="ARBA" id="ARBA00022475"/>
    </source>
</evidence>
<organism evidence="9 10">
    <name type="scientific">Microbacterium allomyrinae</name>
    <dbReference type="NCBI Taxonomy" id="2830666"/>
    <lineage>
        <taxon>Bacteria</taxon>
        <taxon>Bacillati</taxon>
        <taxon>Actinomycetota</taxon>
        <taxon>Actinomycetes</taxon>
        <taxon>Micrococcales</taxon>
        <taxon>Microbacteriaceae</taxon>
        <taxon>Microbacterium</taxon>
    </lineage>
</organism>
<comment type="caution">
    <text evidence="9">The sequence shown here is derived from an EMBL/GenBank/DDBJ whole genome shotgun (WGS) entry which is preliminary data.</text>
</comment>
<dbReference type="Pfam" id="PF00528">
    <property type="entry name" value="BPD_transp_1"/>
    <property type="match status" value="1"/>
</dbReference>
<keyword evidence="4 7" id="KW-0812">Transmembrane</keyword>
<dbReference type="PANTHER" id="PTHR30151:SF20">
    <property type="entry name" value="ABC TRANSPORTER PERMEASE PROTEIN HI_0355-RELATED"/>
    <property type="match status" value="1"/>
</dbReference>
<feature type="transmembrane region" description="Helical" evidence="7">
    <location>
        <begin position="110"/>
        <end position="131"/>
    </location>
</feature>
<dbReference type="SUPFAM" id="SSF161098">
    <property type="entry name" value="MetI-like"/>
    <property type="match status" value="1"/>
</dbReference>
<dbReference type="GO" id="GO:0055085">
    <property type="term" value="P:transmembrane transport"/>
    <property type="evidence" value="ECO:0007669"/>
    <property type="project" value="InterPro"/>
</dbReference>
<keyword evidence="10" id="KW-1185">Reference proteome</keyword>
<feature type="transmembrane region" description="Helical" evidence="7">
    <location>
        <begin position="143"/>
        <end position="160"/>
    </location>
</feature>
<dbReference type="InterPro" id="IPR000515">
    <property type="entry name" value="MetI-like"/>
</dbReference>
<evidence type="ECO:0000256" key="1">
    <source>
        <dbReference type="ARBA" id="ARBA00004651"/>
    </source>
</evidence>
<evidence type="ECO:0000256" key="5">
    <source>
        <dbReference type="ARBA" id="ARBA00022989"/>
    </source>
</evidence>
<comment type="similarity">
    <text evidence="7">Belongs to the binding-protein-dependent transport system permease family.</text>
</comment>
<keyword evidence="6 7" id="KW-0472">Membrane</keyword>
<dbReference type="Gene3D" id="1.10.3720.10">
    <property type="entry name" value="MetI-like"/>
    <property type="match status" value="1"/>
</dbReference>